<dbReference type="GO" id="GO:0009279">
    <property type="term" value="C:cell outer membrane"/>
    <property type="evidence" value="ECO:0007669"/>
    <property type="project" value="UniProtKB-SubCell"/>
</dbReference>
<comment type="caution">
    <text evidence="8">The sequence shown here is derived from an EMBL/GenBank/DDBJ whole genome shotgun (WGS) entry which is preliminary data.</text>
</comment>
<organism evidence="8 9">
    <name type="scientific">Pedobacter chitinilyticus</name>
    <dbReference type="NCBI Taxonomy" id="2233776"/>
    <lineage>
        <taxon>Bacteria</taxon>
        <taxon>Pseudomonadati</taxon>
        <taxon>Bacteroidota</taxon>
        <taxon>Sphingobacteriia</taxon>
        <taxon>Sphingobacteriales</taxon>
        <taxon>Sphingobacteriaceae</taxon>
        <taxon>Pedobacter</taxon>
    </lineage>
</organism>
<evidence type="ECO:0000256" key="5">
    <source>
        <dbReference type="ARBA" id="ARBA00023237"/>
    </source>
</evidence>
<dbReference type="InterPro" id="IPR011990">
    <property type="entry name" value="TPR-like_helical_dom_sf"/>
</dbReference>
<feature type="domain" description="RagB/SusD" evidence="6">
    <location>
        <begin position="323"/>
        <end position="445"/>
    </location>
</feature>
<dbReference type="SUPFAM" id="SSF48452">
    <property type="entry name" value="TPR-like"/>
    <property type="match status" value="1"/>
</dbReference>
<reference evidence="8 9" key="1">
    <citation type="submission" date="2018-06" db="EMBL/GenBank/DDBJ databases">
        <title>Pedobacter endophyticus sp. nov., an endophytic bacterium isolated from a leaf of Triticum aestivum.</title>
        <authorList>
            <person name="Zhang L."/>
        </authorList>
    </citation>
    <scope>NUCLEOTIDE SEQUENCE [LARGE SCALE GENOMIC DNA]</scope>
    <source>
        <strain evidence="8 9">CM134L-2</strain>
    </source>
</reference>
<dbReference type="OrthoDB" id="1147023at2"/>
<evidence type="ECO:0000256" key="2">
    <source>
        <dbReference type="ARBA" id="ARBA00006275"/>
    </source>
</evidence>
<keyword evidence="5" id="KW-0998">Cell outer membrane</keyword>
<evidence type="ECO:0000259" key="7">
    <source>
        <dbReference type="Pfam" id="PF14322"/>
    </source>
</evidence>
<dbReference type="RefSeq" id="WP_113648427.1">
    <property type="nucleotide sequence ID" value="NZ_QMHN01000005.1"/>
</dbReference>
<dbReference type="Proteomes" id="UP000284120">
    <property type="component" value="Unassembled WGS sequence"/>
</dbReference>
<dbReference type="InterPro" id="IPR012944">
    <property type="entry name" value="SusD_RagB_dom"/>
</dbReference>
<dbReference type="EMBL" id="SAYW01000005">
    <property type="protein sequence ID" value="RWU05667.1"/>
    <property type="molecule type" value="Genomic_DNA"/>
</dbReference>
<evidence type="ECO:0000256" key="3">
    <source>
        <dbReference type="ARBA" id="ARBA00022729"/>
    </source>
</evidence>
<evidence type="ECO:0000313" key="9">
    <source>
        <dbReference type="Proteomes" id="UP000284120"/>
    </source>
</evidence>
<proteinExistence type="inferred from homology"/>
<evidence type="ECO:0000313" key="8">
    <source>
        <dbReference type="EMBL" id="RWU05667.1"/>
    </source>
</evidence>
<sequence>MKKLFSYILTVGFIVSTTGCKKFLEHAPDQRTQLNSPQKVSELLVTAYSGGNYVLAAESMSDNVSFVNATGNNVPANYDSYFWNDIRAINQDSPTYFWTSTYRAISAANQALDAIKKAADPENYQAQKGEALVARAYAHLMLAIFFSKPYDKTTSETDMGIPYVTEPENVVLKNYERKSVEYTYDQIQKDLDEGIPLIKDNAYTVPAYHFTKKAAYALAARFYLFKKNYDKVIECANLAFPANNFADNLKPWPSYASMPSSTEVGTAFTTASTPGNLLLVQTTSWLNRYYNRAIFAFSQNRLNSITAPMGISFSAYRKFSFSSTYYFVPKYAEHFVRTSINASTGVAYIMQPSLTTEELLLNRAEAYIMKGLYANGVADINTLLSKRITNYTSANGVTDKKVKDYYSNLPDEKAMYTNAILDFRRAEFVHEGIRWMDILRHKLPVVHVYEDGSSKELKAEDLRRQWQLPDEVLLSGVQKNPR</sequence>
<gene>
    <name evidence="8" type="ORF">DPV69_16130</name>
</gene>
<protein>
    <submittedName>
        <fullName evidence="8">RagB/SusD family nutrient uptake outer membrane protein</fullName>
    </submittedName>
</protein>
<feature type="domain" description="SusD-like N-terminal" evidence="7">
    <location>
        <begin position="22"/>
        <end position="224"/>
    </location>
</feature>
<evidence type="ECO:0000259" key="6">
    <source>
        <dbReference type="Pfam" id="PF07980"/>
    </source>
</evidence>
<dbReference type="AlphaFoldDB" id="A0A3S3ST75"/>
<keyword evidence="3" id="KW-0732">Signal</keyword>
<comment type="subcellular location">
    <subcellularLocation>
        <location evidence="1">Cell outer membrane</location>
    </subcellularLocation>
</comment>
<accession>A0A3S3ST75</accession>
<keyword evidence="9" id="KW-1185">Reference proteome</keyword>
<dbReference type="Pfam" id="PF14322">
    <property type="entry name" value="SusD-like_3"/>
    <property type="match status" value="1"/>
</dbReference>
<name>A0A3S3ST75_9SPHI</name>
<evidence type="ECO:0000256" key="1">
    <source>
        <dbReference type="ARBA" id="ARBA00004442"/>
    </source>
</evidence>
<keyword evidence="4" id="KW-0472">Membrane</keyword>
<dbReference type="InterPro" id="IPR033985">
    <property type="entry name" value="SusD-like_N"/>
</dbReference>
<dbReference type="PROSITE" id="PS51257">
    <property type="entry name" value="PROKAR_LIPOPROTEIN"/>
    <property type="match status" value="1"/>
</dbReference>
<evidence type="ECO:0000256" key="4">
    <source>
        <dbReference type="ARBA" id="ARBA00023136"/>
    </source>
</evidence>
<dbReference type="Gene3D" id="1.25.40.390">
    <property type="match status" value="1"/>
</dbReference>
<dbReference type="Pfam" id="PF07980">
    <property type="entry name" value="SusD_RagB"/>
    <property type="match status" value="1"/>
</dbReference>
<comment type="similarity">
    <text evidence="2">Belongs to the SusD family.</text>
</comment>